<dbReference type="PANTHER" id="PTHR12904:SF23">
    <property type="entry name" value="PROTEIN ZER-1 HOMOLOG"/>
    <property type="match status" value="1"/>
</dbReference>
<dbReference type="Gene3D" id="3.80.10.10">
    <property type="entry name" value="Ribonuclease Inhibitor"/>
    <property type="match status" value="4"/>
</dbReference>
<dbReference type="SUPFAM" id="SSF52047">
    <property type="entry name" value="RNI-like"/>
    <property type="match status" value="1"/>
</dbReference>
<dbReference type="PANTHER" id="PTHR12904">
    <property type="match status" value="1"/>
</dbReference>
<dbReference type="OrthoDB" id="550575at2759"/>
<keyword evidence="2" id="KW-1185">Reference proteome</keyword>
<dbReference type="InterPro" id="IPR001611">
    <property type="entry name" value="Leu-rich_rpt"/>
</dbReference>
<sequence>MIGAGRSEAEGRRGLVDRCIDAAAGSAESVEKWRRQRRTLERLPTQLADALFHRLLRRGLLYPTLLEVFQHCVEEVDLHGENYVDAEWMAYLGAFRYMRILNLEGCRGISNSSLWSITGMTTLRELDLSRCTRITDAGLEHVLSISNLEKLHISETKLTSEGIRRLSSLVNLRVLNLGGLPVNDQAMTSLQVLTQLEYLDLWGSKITDQGAAMLNMFPKLNYLNLAWTSVTKLPNLPALVCLNISNCTIYSIFEGDDTVKAPLSKLFVHNTTFFDVDEAFSCEKVCYLSVLDLSYSPICNFNFLANTRLLECLDLSFSQMTDGLIDLVASVGFNLKDLNLSNTKVTSQALCLLAGNVPNLERLSLSKTSVDDASLQYLSMMPSLRIIDLSKTSIKGFYYLEGSKLDKTSSVALLQNLVHLENLNLEETQVRDEAVHDLVMLGGLKYLYLKSDFLSDISLNAMSSLTNLTYLGLQGAVLTNQGLYLFRPPAQLHVLDLRGCWLLSMDNVASFCKDFPLIEVKHEWVKTLPTDQNVQLGSSPMHRTTQEEKLKAKAKKPGQSQCRLKKDHFADERIKYSREDLLELQFSSLSDMLANLHTVLPKGLMKE</sequence>
<dbReference type="InterPro" id="IPR006553">
    <property type="entry name" value="Leu-rich_rpt_Cys-con_subtyp"/>
</dbReference>
<evidence type="ECO:0000313" key="1">
    <source>
        <dbReference type="EMBL" id="MQL83783.1"/>
    </source>
</evidence>
<protein>
    <submittedName>
        <fullName evidence="1">Uncharacterized protein</fullName>
    </submittedName>
</protein>
<dbReference type="InterPro" id="IPR032675">
    <property type="entry name" value="LRR_dom_sf"/>
</dbReference>
<dbReference type="SUPFAM" id="SSF52058">
    <property type="entry name" value="L domain-like"/>
    <property type="match status" value="1"/>
</dbReference>
<name>A0A843USH2_COLES</name>
<gene>
    <name evidence="1" type="ORF">Taro_016261</name>
</gene>
<dbReference type="Pfam" id="PF13516">
    <property type="entry name" value="LRR_6"/>
    <property type="match status" value="1"/>
</dbReference>
<proteinExistence type="predicted"/>
<dbReference type="Proteomes" id="UP000652761">
    <property type="component" value="Unassembled WGS sequence"/>
</dbReference>
<evidence type="ECO:0000313" key="2">
    <source>
        <dbReference type="Proteomes" id="UP000652761"/>
    </source>
</evidence>
<comment type="caution">
    <text evidence="1">The sequence shown here is derived from an EMBL/GenBank/DDBJ whole genome shotgun (WGS) entry which is preliminary data.</text>
</comment>
<accession>A0A843USH2</accession>
<reference evidence="1" key="1">
    <citation type="submission" date="2017-07" db="EMBL/GenBank/DDBJ databases">
        <title>Taro Niue Genome Assembly and Annotation.</title>
        <authorList>
            <person name="Atibalentja N."/>
            <person name="Keating K."/>
            <person name="Fields C.J."/>
        </authorList>
    </citation>
    <scope>NUCLEOTIDE SEQUENCE</scope>
    <source>
        <strain evidence="1">Niue_2</strain>
        <tissue evidence="1">Leaf</tissue>
    </source>
</reference>
<dbReference type="EMBL" id="NMUH01000717">
    <property type="protein sequence ID" value="MQL83783.1"/>
    <property type="molecule type" value="Genomic_DNA"/>
</dbReference>
<dbReference type="InterPro" id="IPR051341">
    <property type="entry name" value="Zyg-11_UBL_adapter"/>
</dbReference>
<dbReference type="AlphaFoldDB" id="A0A843USH2"/>
<dbReference type="SMART" id="SM00367">
    <property type="entry name" value="LRR_CC"/>
    <property type="match status" value="7"/>
</dbReference>
<organism evidence="1 2">
    <name type="scientific">Colocasia esculenta</name>
    <name type="common">Wild taro</name>
    <name type="synonym">Arum esculentum</name>
    <dbReference type="NCBI Taxonomy" id="4460"/>
    <lineage>
        <taxon>Eukaryota</taxon>
        <taxon>Viridiplantae</taxon>
        <taxon>Streptophyta</taxon>
        <taxon>Embryophyta</taxon>
        <taxon>Tracheophyta</taxon>
        <taxon>Spermatophyta</taxon>
        <taxon>Magnoliopsida</taxon>
        <taxon>Liliopsida</taxon>
        <taxon>Araceae</taxon>
        <taxon>Aroideae</taxon>
        <taxon>Colocasieae</taxon>
        <taxon>Colocasia</taxon>
    </lineage>
</organism>